<evidence type="ECO:0000256" key="1">
    <source>
        <dbReference type="SAM" id="MobiDB-lite"/>
    </source>
</evidence>
<feature type="compositionally biased region" description="Polar residues" evidence="1">
    <location>
        <begin position="11"/>
        <end position="45"/>
    </location>
</feature>
<name>A0A9D4ZP81_ADICA</name>
<evidence type="ECO:0000313" key="3">
    <source>
        <dbReference type="Proteomes" id="UP000886520"/>
    </source>
</evidence>
<accession>A0A9D4ZP81</accession>
<evidence type="ECO:0000313" key="2">
    <source>
        <dbReference type="EMBL" id="KAI5080711.1"/>
    </source>
</evidence>
<dbReference type="EMBL" id="JABFUD020000004">
    <property type="protein sequence ID" value="KAI5080711.1"/>
    <property type="molecule type" value="Genomic_DNA"/>
</dbReference>
<dbReference type="AlphaFoldDB" id="A0A9D4ZP81"/>
<feature type="region of interest" description="Disordered" evidence="1">
    <location>
        <begin position="1"/>
        <end position="45"/>
    </location>
</feature>
<comment type="caution">
    <text evidence="2">The sequence shown here is derived from an EMBL/GenBank/DDBJ whole genome shotgun (WGS) entry which is preliminary data.</text>
</comment>
<reference evidence="2" key="1">
    <citation type="submission" date="2021-01" db="EMBL/GenBank/DDBJ databases">
        <title>Adiantum capillus-veneris genome.</title>
        <authorList>
            <person name="Fang Y."/>
            <person name="Liao Q."/>
        </authorList>
    </citation>
    <scope>NUCLEOTIDE SEQUENCE</scope>
    <source>
        <strain evidence="2">H3</strain>
        <tissue evidence="2">Leaf</tissue>
    </source>
</reference>
<protein>
    <submittedName>
        <fullName evidence="2">Uncharacterized protein</fullName>
    </submittedName>
</protein>
<organism evidence="2 3">
    <name type="scientific">Adiantum capillus-veneris</name>
    <name type="common">Maidenhair fern</name>
    <dbReference type="NCBI Taxonomy" id="13818"/>
    <lineage>
        <taxon>Eukaryota</taxon>
        <taxon>Viridiplantae</taxon>
        <taxon>Streptophyta</taxon>
        <taxon>Embryophyta</taxon>
        <taxon>Tracheophyta</taxon>
        <taxon>Polypodiopsida</taxon>
        <taxon>Polypodiidae</taxon>
        <taxon>Polypodiales</taxon>
        <taxon>Pteridineae</taxon>
        <taxon>Pteridaceae</taxon>
        <taxon>Vittarioideae</taxon>
        <taxon>Adiantum</taxon>
    </lineage>
</organism>
<gene>
    <name evidence="2" type="ORF">GOP47_0003894</name>
</gene>
<dbReference type="Proteomes" id="UP000886520">
    <property type="component" value="Chromosome 4"/>
</dbReference>
<proteinExistence type="predicted"/>
<keyword evidence="3" id="KW-1185">Reference proteome</keyword>
<sequence>MHEGSTYAAAASQNITTLAGDDTSVQKTSENSVPMTTQPVINNRGANHSAEYNTCNFSTGPRSAYNGQQTCTVSSDSCLPLDARQKRAP</sequence>